<dbReference type="AlphaFoldDB" id="A0A0S4KSS8"/>
<dbReference type="KEGG" id="nio:NITINOP_1840"/>
<dbReference type="EMBL" id="LN885086">
    <property type="protein sequence ID" value="CUQ66815.1"/>
    <property type="molecule type" value="Genomic_DNA"/>
</dbReference>
<protein>
    <submittedName>
        <fullName evidence="1">Uncharacterized protein</fullName>
    </submittedName>
</protein>
<proteinExistence type="predicted"/>
<accession>A0A0S4KSS8</accession>
<name>A0A0S4KSS8_9BACT</name>
<reference evidence="2" key="1">
    <citation type="submission" date="2015-09" db="EMBL/GenBank/DDBJ databases">
        <authorList>
            <person name="Daims H."/>
        </authorList>
    </citation>
    <scope>NUCLEOTIDE SEQUENCE [LARGE SCALE GENOMIC DNA]</scope>
</reference>
<dbReference type="RefSeq" id="WP_062484761.1">
    <property type="nucleotide sequence ID" value="NZ_LN885086.1"/>
</dbReference>
<evidence type="ECO:0000313" key="1">
    <source>
        <dbReference type="EMBL" id="CUQ66815.1"/>
    </source>
</evidence>
<organism evidence="1 2">
    <name type="scientific">Candidatus Nitrospira inopinata</name>
    <dbReference type="NCBI Taxonomy" id="1715989"/>
    <lineage>
        <taxon>Bacteria</taxon>
        <taxon>Pseudomonadati</taxon>
        <taxon>Nitrospirota</taxon>
        <taxon>Nitrospiria</taxon>
        <taxon>Nitrospirales</taxon>
        <taxon>Nitrospiraceae</taxon>
        <taxon>Nitrospira</taxon>
    </lineage>
</organism>
<keyword evidence="2" id="KW-1185">Reference proteome</keyword>
<gene>
    <name evidence="1" type="ORF">NITINOP_1840</name>
</gene>
<sequence length="81" mass="9011">MMIGKDFVPAVRLAALFVESVDFLSMAEQHDSQVWTKLESAGPCAARYLGNLIKPAGEGLMKLKNRTGPRHDHVFRLILDT</sequence>
<dbReference type="STRING" id="1715989.NITINOP_1840"/>
<dbReference type="Proteomes" id="UP000066284">
    <property type="component" value="Chromosome 1"/>
</dbReference>
<evidence type="ECO:0000313" key="2">
    <source>
        <dbReference type="Proteomes" id="UP000066284"/>
    </source>
</evidence>